<dbReference type="Gene3D" id="1.10.287.40">
    <property type="entry name" value="Serine-tRNA synthetase, tRNA binding domain"/>
    <property type="match status" value="1"/>
</dbReference>
<keyword evidence="9 12" id="KW-0030">Aminoacyl-tRNA synthetase</keyword>
<comment type="catalytic activity">
    <reaction evidence="11 12">
        <text>tRNA(Ser) + L-serine + ATP = L-seryl-tRNA(Ser) + AMP + diphosphate + H(+)</text>
        <dbReference type="Rhea" id="RHEA:12292"/>
        <dbReference type="Rhea" id="RHEA-COMP:9669"/>
        <dbReference type="Rhea" id="RHEA-COMP:9703"/>
        <dbReference type="ChEBI" id="CHEBI:15378"/>
        <dbReference type="ChEBI" id="CHEBI:30616"/>
        <dbReference type="ChEBI" id="CHEBI:33019"/>
        <dbReference type="ChEBI" id="CHEBI:33384"/>
        <dbReference type="ChEBI" id="CHEBI:78442"/>
        <dbReference type="ChEBI" id="CHEBI:78533"/>
        <dbReference type="ChEBI" id="CHEBI:456215"/>
        <dbReference type="EC" id="6.1.1.11"/>
    </reaction>
</comment>
<comment type="function">
    <text evidence="12">Catalyzes the attachment of serine to tRNA(Ser). Is also able to aminoacylate tRNA(Sec) with serine, to form the misacylated tRNA L-seryl-tRNA(Sec), which will be further converted into selenocysteinyl-tRNA(Sec).</text>
</comment>
<dbReference type="GO" id="GO:0004828">
    <property type="term" value="F:serine-tRNA ligase activity"/>
    <property type="evidence" value="ECO:0007669"/>
    <property type="project" value="UniProtKB-UniRule"/>
</dbReference>
<dbReference type="PANTHER" id="PTHR43697">
    <property type="entry name" value="SERYL-TRNA SYNTHETASE"/>
    <property type="match status" value="1"/>
</dbReference>
<evidence type="ECO:0000256" key="4">
    <source>
        <dbReference type="ARBA" id="ARBA00022490"/>
    </source>
</evidence>
<accession>A0A1W6ZF85</accession>
<dbReference type="GO" id="GO:0005737">
    <property type="term" value="C:cytoplasm"/>
    <property type="evidence" value="ECO:0007669"/>
    <property type="project" value="UniProtKB-SubCell"/>
</dbReference>
<protein>
    <recommendedName>
        <fullName evidence="12">Serine--tRNA ligase</fullName>
        <ecNumber evidence="12">6.1.1.11</ecNumber>
    </recommendedName>
    <alternativeName>
        <fullName evidence="12">Seryl-tRNA synthetase</fullName>
        <shortName evidence="12">SerRS</shortName>
    </alternativeName>
    <alternativeName>
        <fullName evidence="12">Seryl-tRNA(Ser/Sec) synthetase</fullName>
    </alternativeName>
</protein>
<dbReference type="InterPro" id="IPR006195">
    <property type="entry name" value="aa-tRNA-synth_II"/>
</dbReference>
<dbReference type="PROSITE" id="PS50862">
    <property type="entry name" value="AA_TRNA_LIGASE_II"/>
    <property type="match status" value="1"/>
</dbReference>
<name>A0A1W6ZF85_9BORD</name>
<comment type="similarity">
    <text evidence="3 12">Belongs to the class-II aminoacyl-tRNA synthetase family. Type-1 seryl-tRNA synthetase subfamily.</text>
</comment>
<evidence type="ECO:0000256" key="6">
    <source>
        <dbReference type="ARBA" id="ARBA00022741"/>
    </source>
</evidence>
<keyword evidence="4 12" id="KW-0963">Cytoplasm</keyword>
<reference evidence="17 18" key="1">
    <citation type="submission" date="2017-05" db="EMBL/GenBank/DDBJ databases">
        <title>Complete and WGS of Bordetella genogroups.</title>
        <authorList>
            <person name="Spilker T."/>
            <person name="LiPuma J."/>
        </authorList>
    </citation>
    <scope>NUCLEOTIDE SEQUENCE [LARGE SCALE GENOMIC DNA]</scope>
    <source>
        <strain evidence="17 18">AU7206</strain>
    </source>
</reference>
<dbReference type="Pfam" id="PF02403">
    <property type="entry name" value="Seryl_tRNA_N"/>
    <property type="match status" value="1"/>
</dbReference>
<feature type="coiled-coil region" evidence="15">
    <location>
        <begin position="30"/>
        <end position="102"/>
    </location>
</feature>
<dbReference type="InterPro" id="IPR010978">
    <property type="entry name" value="tRNA-bd_arm"/>
</dbReference>
<dbReference type="SUPFAM" id="SSF55681">
    <property type="entry name" value="Class II aaRS and biotin synthetases"/>
    <property type="match status" value="1"/>
</dbReference>
<evidence type="ECO:0000256" key="7">
    <source>
        <dbReference type="ARBA" id="ARBA00022840"/>
    </source>
</evidence>
<feature type="binding site" evidence="12 14">
    <location>
        <begin position="372"/>
        <end position="375"/>
    </location>
    <ligand>
        <name>ATP</name>
        <dbReference type="ChEBI" id="CHEBI:30616"/>
    </ligand>
</feature>
<feature type="binding site" evidence="13">
    <location>
        <position position="405"/>
    </location>
    <ligand>
        <name>L-serine</name>
        <dbReference type="ChEBI" id="CHEBI:33384"/>
    </ligand>
</feature>
<feature type="domain" description="Aminoacyl-transfer RNA synthetases class-II family profile" evidence="16">
    <location>
        <begin position="178"/>
        <end position="432"/>
    </location>
</feature>
<dbReference type="EC" id="6.1.1.11" evidence="12"/>
<comment type="catalytic activity">
    <reaction evidence="10 12">
        <text>tRNA(Sec) + L-serine + ATP = L-seryl-tRNA(Sec) + AMP + diphosphate + H(+)</text>
        <dbReference type="Rhea" id="RHEA:42580"/>
        <dbReference type="Rhea" id="RHEA-COMP:9742"/>
        <dbReference type="Rhea" id="RHEA-COMP:10128"/>
        <dbReference type="ChEBI" id="CHEBI:15378"/>
        <dbReference type="ChEBI" id="CHEBI:30616"/>
        <dbReference type="ChEBI" id="CHEBI:33019"/>
        <dbReference type="ChEBI" id="CHEBI:33384"/>
        <dbReference type="ChEBI" id="CHEBI:78442"/>
        <dbReference type="ChEBI" id="CHEBI:78533"/>
        <dbReference type="ChEBI" id="CHEBI:456215"/>
        <dbReference type="EC" id="6.1.1.11"/>
    </reaction>
</comment>
<feature type="binding site" evidence="13">
    <location>
        <position position="285"/>
    </location>
    <ligand>
        <name>L-serine</name>
        <dbReference type="ChEBI" id="CHEBI:33384"/>
    </ligand>
</feature>
<dbReference type="Pfam" id="PF00587">
    <property type="entry name" value="tRNA-synt_2b"/>
    <property type="match status" value="1"/>
</dbReference>
<evidence type="ECO:0000256" key="1">
    <source>
        <dbReference type="ARBA" id="ARBA00004496"/>
    </source>
</evidence>
<dbReference type="PANTHER" id="PTHR43697:SF1">
    <property type="entry name" value="SERINE--TRNA LIGASE"/>
    <property type="match status" value="1"/>
</dbReference>
<evidence type="ECO:0000256" key="12">
    <source>
        <dbReference type="HAMAP-Rule" id="MF_00176"/>
    </source>
</evidence>
<sequence>MLDPILLRRDLQTVVDRLKSRGVDFDTERFNDLESRRKAVQTETESLQARRNALAKQIGQLKSRGEDASAVMAESQAIPDRLRQLEDDLAGVQQQLNDLLMSVPNLPHESVPHGASSDDNVEVRRWLPGAAGPDGNPPGLGFEPRDHVAVGEPLGLDFDTAAKLSGARFTFMRGPIARLHRALAQYMLDLQTTEHGYTECYTPYIVNSSTLYGTGQLPKFKDDMFAVSKGGDDDAKLDEHGNAYAREDQYLISTSEITLTSVVRDSIVAATDLPIRLTAHTPCFRSEAGSGGRDTRGMIRQHQFDKVEMVQIVAPDHSYAALEEMARHAEQVLQGLGLPYRVMLLCTGDMGFGAAKTYDLEVWLPAQNTWREISSVSNCETFQARRMQARFRNAQNKPEFVHTLNGSGLAVGRTLVAVLENYQQADGSVVVPEVLRPYMGGLAVLQP</sequence>
<keyword evidence="8 12" id="KW-0648">Protein biosynthesis</keyword>
<proteinExistence type="inferred from homology"/>
<evidence type="ECO:0000313" key="18">
    <source>
        <dbReference type="Proteomes" id="UP000194161"/>
    </source>
</evidence>
<dbReference type="GO" id="GO:0016260">
    <property type="term" value="P:selenocysteine biosynthetic process"/>
    <property type="evidence" value="ECO:0007669"/>
    <property type="project" value="UniProtKB-UniRule"/>
</dbReference>
<evidence type="ECO:0000256" key="10">
    <source>
        <dbReference type="ARBA" id="ARBA00047929"/>
    </source>
</evidence>
<evidence type="ECO:0000256" key="3">
    <source>
        <dbReference type="ARBA" id="ARBA00010728"/>
    </source>
</evidence>
<dbReference type="UniPathway" id="UPA00906">
    <property type="reaction ID" value="UER00895"/>
</dbReference>
<evidence type="ECO:0000256" key="14">
    <source>
        <dbReference type="PIRSR" id="PIRSR001529-2"/>
    </source>
</evidence>
<dbReference type="STRING" id="463040.CAL15_17700"/>
<evidence type="ECO:0000259" key="16">
    <source>
        <dbReference type="PROSITE" id="PS50862"/>
    </source>
</evidence>
<evidence type="ECO:0000256" key="5">
    <source>
        <dbReference type="ARBA" id="ARBA00022598"/>
    </source>
</evidence>
<dbReference type="RefSeq" id="WP_086079798.1">
    <property type="nucleotide sequence ID" value="NZ_CP021111.1"/>
</dbReference>
<dbReference type="OrthoDB" id="9804647at2"/>
<dbReference type="InterPro" id="IPR033729">
    <property type="entry name" value="SerRS_core"/>
</dbReference>
<dbReference type="Proteomes" id="UP000194161">
    <property type="component" value="Chromosome"/>
</dbReference>
<dbReference type="KEGG" id="bgm:CAL15_17700"/>
<evidence type="ECO:0000256" key="13">
    <source>
        <dbReference type="PIRSR" id="PIRSR001529-1"/>
    </source>
</evidence>
<dbReference type="CDD" id="cd00770">
    <property type="entry name" value="SerRS_core"/>
    <property type="match status" value="1"/>
</dbReference>
<feature type="binding site" evidence="12">
    <location>
        <begin position="254"/>
        <end position="256"/>
    </location>
    <ligand>
        <name>L-serine</name>
        <dbReference type="ChEBI" id="CHEBI:33384"/>
    </ligand>
</feature>
<feature type="binding site" evidence="12">
    <location>
        <position position="407"/>
    </location>
    <ligand>
        <name>L-serine</name>
        <dbReference type="ChEBI" id="CHEBI:33384"/>
    </ligand>
</feature>
<dbReference type="HAMAP" id="MF_00176">
    <property type="entry name" value="Ser_tRNA_synth_type1"/>
    <property type="match status" value="1"/>
</dbReference>
<dbReference type="InterPro" id="IPR002314">
    <property type="entry name" value="aa-tRNA-synt_IIb"/>
</dbReference>
<comment type="subunit">
    <text evidence="12">Homodimer. The tRNA molecule binds across the dimer.</text>
</comment>
<dbReference type="AlphaFoldDB" id="A0A1W6ZF85"/>
<dbReference type="SUPFAM" id="SSF46589">
    <property type="entry name" value="tRNA-binding arm"/>
    <property type="match status" value="1"/>
</dbReference>
<comment type="caution">
    <text evidence="12">Lacks conserved residue(s) required for the propagation of feature annotation.</text>
</comment>
<comment type="subcellular location">
    <subcellularLocation>
        <location evidence="1 12">Cytoplasm</location>
    </subcellularLocation>
</comment>
<dbReference type="GO" id="GO:0005524">
    <property type="term" value="F:ATP binding"/>
    <property type="evidence" value="ECO:0007669"/>
    <property type="project" value="UniProtKB-UniRule"/>
</dbReference>
<evidence type="ECO:0000313" key="17">
    <source>
        <dbReference type="EMBL" id="ARP96046.1"/>
    </source>
</evidence>
<keyword evidence="7 12" id="KW-0067">ATP-binding</keyword>
<evidence type="ECO:0000256" key="8">
    <source>
        <dbReference type="ARBA" id="ARBA00022917"/>
    </source>
</evidence>
<gene>
    <name evidence="12" type="primary">serS</name>
    <name evidence="17" type="ORF">CAL15_17700</name>
</gene>
<evidence type="ECO:0000256" key="15">
    <source>
        <dbReference type="SAM" id="Coils"/>
    </source>
</evidence>
<dbReference type="InterPro" id="IPR042103">
    <property type="entry name" value="SerRS_1_N_sf"/>
</dbReference>
<feature type="binding site" evidence="12 13">
    <location>
        <position position="308"/>
    </location>
    <ligand>
        <name>L-serine</name>
        <dbReference type="ChEBI" id="CHEBI:33384"/>
    </ligand>
</feature>
<dbReference type="InterPro" id="IPR002317">
    <property type="entry name" value="Ser-tRNA-ligase_type_1"/>
</dbReference>
<organism evidence="17 18">
    <name type="scientific">Bordetella genomosp. 13</name>
    <dbReference type="NCBI Taxonomy" id="463040"/>
    <lineage>
        <taxon>Bacteria</taxon>
        <taxon>Pseudomonadati</taxon>
        <taxon>Pseudomonadota</taxon>
        <taxon>Betaproteobacteria</taxon>
        <taxon>Burkholderiales</taxon>
        <taxon>Alcaligenaceae</taxon>
        <taxon>Bordetella</taxon>
    </lineage>
</organism>
<dbReference type="InterPro" id="IPR015866">
    <property type="entry name" value="Ser-tRNA-synth_1_N"/>
</dbReference>
<comment type="pathway">
    <text evidence="2 12">Aminoacyl-tRNA biosynthesis; selenocysteinyl-tRNA(Sec) biosynthesis; L-seryl-tRNA(Sec) from L-serine and tRNA(Sec): step 1/1.</text>
</comment>
<evidence type="ECO:0000256" key="2">
    <source>
        <dbReference type="ARBA" id="ARBA00005045"/>
    </source>
</evidence>
<dbReference type="GO" id="GO:0006434">
    <property type="term" value="P:seryl-tRNA aminoacylation"/>
    <property type="evidence" value="ECO:0007669"/>
    <property type="project" value="UniProtKB-UniRule"/>
</dbReference>
<feature type="binding site" evidence="12 14">
    <location>
        <begin position="285"/>
        <end position="287"/>
    </location>
    <ligand>
        <name>ATP</name>
        <dbReference type="ChEBI" id="CHEBI:30616"/>
    </ligand>
</feature>
<dbReference type="NCBIfam" id="TIGR00414">
    <property type="entry name" value="serS"/>
    <property type="match status" value="1"/>
</dbReference>
<feature type="binding site" evidence="13">
    <location>
        <position position="254"/>
    </location>
    <ligand>
        <name>L-serine</name>
        <dbReference type="ChEBI" id="CHEBI:33384"/>
    </ligand>
</feature>
<dbReference type="InterPro" id="IPR045864">
    <property type="entry name" value="aa-tRNA-synth_II/BPL/LPL"/>
</dbReference>
<dbReference type="PRINTS" id="PR00981">
    <property type="entry name" value="TRNASYNTHSER"/>
</dbReference>
<keyword evidence="15" id="KW-0175">Coiled coil</keyword>
<dbReference type="EMBL" id="CP021111">
    <property type="protein sequence ID" value="ARP96046.1"/>
    <property type="molecule type" value="Genomic_DNA"/>
</dbReference>
<dbReference type="PIRSF" id="PIRSF001529">
    <property type="entry name" value="Ser-tRNA-synth_IIa"/>
    <property type="match status" value="1"/>
</dbReference>
<keyword evidence="18" id="KW-1185">Reference proteome</keyword>
<evidence type="ECO:0000256" key="9">
    <source>
        <dbReference type="ARBA" id="ARBA00023146"/>
    </source>
</evidence>
<keyword evidence="6 12" id="KW-0547">Nucleotide-binding</keyword>
<comment type="domain">
    <text evidence="12">Consists of two distinct domains, a catalytic core and a N-terminal extension that is involved in tRNA binding.</text>
</comment>
<evidence type="ECO:0000256" key="11">
    <source>
        <dbReference type="ARBA" id="ARBA00048823"/>
    </source>
</evidence>
<keyword evidence="5 12" id="KW-0436">Ligase</keyword>
<dbReference type="Gene3D" id="3.30.930.10">
    <property type="entry name" value="Bira Bifunctional Protein, Domain 2"/>
    <property type="match status" value="1"/>
</dbReference>